<dbReference type="RefSeq" id="XP_008470323.2">
    <property type="nucleotide sequence ID" value="XM_008472101.3"/>
</dbReference>
<dbReference type="AlphaFoldDB" id="A0A1S3CY99"/>
<reference evidence="5" key="1">
    <citation type="submission" date="2025-08" db="UniProtKB">
        <authorList>
            <consortium name="RefSeq"/>
        </authorList>
    </citation>
    <scope>IDENTIFICATION</scope>
</reference>
<gene>
    <name evidence="5" type="primary">LOC103507609</name>
</gene>
<evidence type="ECO:0000313" key="4">
    <source>
        <dbReference type="Proteomes" id="UP000079169"/>
    </source>
</evidence>
<evidence type="ECO:0000256" key="2">
    <source>
        <dbReference type="ARBA" id="ARBA00023242"/>
    </source>
</evidence>
<dbReference type="Proteomes" id="UP000079169">
    <property type="component" value="Unplaced"/>
</dbReference>
<keyword evidence="2" id="KW-0539">Nucleus</keyword>
<dbReference type="PANTHER" id="PTHR23010:SF1">
    <property type="entry name" value="MIDNOLIN"/>
    <property type="match status" value="1"/>
</dbReference>
<keyword evidence="4" id="KW-1185">Reference proteome</keyword>
<dbReference type="PaxDb" id="121845-A0A1S3CY99"/>
<feature type="compositionally biased region" description="Low complexity" evidence="3">
    <location>
        <begin position="190"/>
        <end position="245"/>
    </location>
</feature>
<feature type="region of interest" description="Disordered" evidence="3">
    <location>
        <begin position="177"/>
        <end position="250"/>
    </location>
</feature>
<comment type="subcellular location">
    <subcellularLocation>
        <location evidence="1">Nucleus</location>
    </subcellularLocation>
</comment>
<feature type="compositionally biased region" description="Polar residues" evidence="3">
    <location>
        <begin position="327"/>
        <end position="339"/>
    </location>
</feature>
<feature type="compositionally biased region" description="Polar residues" evidence="3">
    <location>
        <begin position="390"/>
        <end position="402"/>
    </location>
</feature>
<dbReference type="GO" id="GO:0005634">
    <property type="term" value="C:nucleus"/>
    <property type="evidence" value="ECO:0007669"/>
    <property type="project" value="UniProtKB-SubCell"/>
</dbReference>
<dbReference type="GeneID" id="103507609"/>
<sequence length="429" mass="45036">MQALESLNDSQVNDFLSGKAPLNLTMRLGDHMMLIQLQLSTISPSTSRRSTTASSISSSTSSSSTSSSSSRKSPCKVHPSSSVDIPIETAAMATATSVCSPDPAATSTLKSQTSSVLDSFSSASSLTTTSSSVPLSNVCKNVPCKCGSTTTKPLLDTRALAEASRNLTQTLKQLSSEVLTSKSDTKEESSSSACSSPNSSTPSSPTHIPSETISNIPSSSSSSSSNFAASNSATTSTSSNTSSSSSKRRQGAIIESMHHHGKGVYSGTFSGTLNPALQDKFGRPKRDISTIIHILNDLLCATPQYRAARSSASPSTSSALDMAPASISPTSSPVVKSTNDISTNTDVKMLSAGSDSLENQATRDKMERLRVIMEERRERRRAKRSAPYTCPSTMTSTQWSAKSESRDVIANESMDTESPPAITPEPVVA</sequence>
<feature type="region of interest" description="Disordered" evidence="3">
    <location>
        <begin position="45"/>
        <end position="81"/>
    </location>
</feature>
<dbReference type="KEGG" id="dci:103507609"/>
<name>A0A1S3CY99_DIACI</name>
<feature type="region of interest" description="Disordered" evidence="3">
    <location>
        <begin position="375"/>
        <end position="429"/>
    </location>
</feature>
<feature type="compositionally biased region" description="Low complexity" evidence="3">
    <location>
        <begin position="45"/>
        <end position="72"/>
    </location>
</feature>
<dbReference type="PANTHER" id="PTHR23010">
    <property type="entry name" value="MIDNOLIN"/>
    <property type="match status" value="1"/>
</dbReference>
<evidence type="ECO:0000313" key="5">
    <source>
        <dbReference type="RefSeq" id="XP_008470323.2"/>
    </source>
</evidence>
<evidence type="ECO:0000256" key="3">
    <source>
        <dbReference type="SAM" id="MobiDB-lite"/>
    </source>
</evidence>
<dbReference type="InterPro" id="IPR039336">
    <property type="entry name" value="Midnolin"/>
</dbReference>
<dbReference type="OMA" id="PSHDIGQ"/>
<proteinExistence type="predicted"/>
<organism evidence="4 5">
    <name type="scientific">Diaphorina citri</name>
    <name type="common">Asian citrus psyllid</name>
    <dbReference type="NCBI Taxonomy" id="121845"/>
    <lineage>
        <taxon>Eukaryota</taxon>
        <taxon>Metazoa</taxon>
        <taxon>Ecdysozoa</taxon>
        <taxon>Arthropoda</taxon>
        <taxon>Hexapoda</taxon>
        <taxon>Insecta</taxon>
        <taxon>Pterygota</taxon>
        <taxon>Neoptera</taxon>
        <taxon>Paraneoptera</taxon>
        <taxon>Hemiptera</taxon>
        <taxon>Sternorrhyncha</taxon>
        <taxon>Psylloidea</taxon>
        <taxon>Psyllidae</taxon>
        <taxon>Diaphorininae</taxon>
        <taxon>Diaphorina</taxon>
    </lineage>
</organism>
<protein>
    <submittedName>
        <fullName evidence="5">Midnolin homolog</fullName>
    </submittedName>
</protein>
<feature type="region of interest" description="Disordered" evidence="3">
    <location>
        <begin position="311"/>
        <end position="339"/>
    </location>
</feature>
<accession>A0A1S3CY99</accession>
<evidence type="ECO:0000256" key="1">
    <source>
        <dbReference type="ARBA" id="ARBA00004123"/>
    </source>
</evidence>